<evidence type="ECO:0000313" key="2">
    <source>
        <dbReference type="Proteomes" id="UP000254602"/>
    </source>
</evidence>
<dbReference type="GO" id="GO:0016740">
    <property type="term" value="F:transferase activity"/>
    <property type="evidence" value="ECO:0007669"/>
    <property type="project" value="UniProtKB-KW"/>
</dbReference>
<protein>
    <submittedName>
        <fullName evidence="1">N-acetyltransferase GCN5</fullName>
    </submittedName>
</protein>
<dbReference type="RefSeq" id="WP_261981973.1">
    <property type="nucleotide sequence ID" value="NZ_UGUY01000001.1"/>
</dbReference>
<proteinExistence type="predicted"/>
<sequence length="99" mass="10892">MPYPTLPCSLSTPRTRLVRPDPALAAQLRQALLESYTLHQPFLAWAKPDWTLQEVCESLQLSAREFLDPQPKSGTSCCTRTVTQSSAASACARATLSTR</sequence>
<reference evidence="1 2" key="1">
    <citation type="submission" date="2018-06" db="EMBL/GenBank/DDBJ databases">
        <authorList>
            <consortium name="Pathogen Informatics"/>
            <person name="Doyle S."/>
        </authorList>
    </citation>
    <scope>NUCLEOTIDE SEQUENCE [LARGE SCALE GENOMIC DNA]</scope>
    <source>
        <strain evidence="1 2">NCTC7914</strain>
    </source>
</reference>
<gene>
    <name evidence="1" type="ORF">NCTC7914_04255</name>
</gene>
<accession>A0A379KRI7</accession>
<dbReference type="AlphaFoldDB" id="A0A379KRI7"/>
<evidence type="ECO:0000313" key="1">
    <source>
        <dbReference type="EMBL" id="SUD70105.1"/>
    </source>
</evidence>
<dbReference type="Proteomes" id="UP000254602">
    <property type="component" value="Unassembled WGS sequence"/>
</dbReference>
<keyword evidence="1" id="KW-0808">Transferase</keyword>
<dbReference type="EMBL" id="UGUY01000001">
    <property type="protein sequence ID" value="SUD70105.1"/>
    <property type="molecule type" value="Genomic_DNA"/>
</dbReference>
<name>A0A379KRI7_PSEPU</name>
<organism evidence="1 2">
    <name type="scientific">Pseudomonas putida</name>
    <name type="common">Arthrobacter siderocapsulatus</name>
    <dbReference type="NCBI Taxonomy" id="303"/>
    <lineage>
        <taxon>Bacteria</taxon>
        <taxon>Pseudomonadati</taxon>
        <taxon>Pseudomonadota</taxon>
        <taxon>Gammaproteobacteria</taxon>
        <taxon>Pseudomonadales</taxon>
        <taxon>Pseudomonadaceae</taxon>
        <taxon>Pseudomonas</taxon>
    </lineage>
</organism>